<keyword evidence="5" id="KW-0378">Hydrolase</keyword>
<reference evidence="8 9" key="1">
    <citation type="journal article" date="2013" name="MBio">
        <title>Genome sequencing of the plant pathogen Taphrina deformans, the causal agent of peach leaf curl.</title>
        <authorList>
            <person name="Cisse O.H."/>
            <person name="Almeida J.M.G.C.F."/>
            <person name="Fonseca A."/>
            <person name="Kumar A.A."/>
            <person name="Salojaervi J."/>
            <person name="Overmyer K."/>
            <person name="Hauser P.M."/>
            <person name="Pagni M."/>
        </authorList>
    </citation>
    <scope>NUCLEOTIDE SEQUENCE [LARGE SCALE GENOMIC DNA]</scope>
    <source>
        <strain evidence="9">PYCC 5710 / ATCC 11124 / CBS 356.35 / IMI 108563 / JCM 9778 / NBRC 8474</strain>
    </source>
</reference>
<feature type="domain" description="Ubiquitin-like protease family profile" evidence="7">
    <location>
        <begin position="553"/>
        <end position="922"/>
    </location>
</feature>
<evidence type="ECO:0000256" key="4">
    <source>
        <dbReference type="ARBA" id="ARBA00022786"/>
    </source>
</evidence>
<dbReference type="Pfam" id="PF02902">
    <property type="entry name" value="Peptidase_C48"/>
    <property type="match status" value="2"/>
</dbReference>
<feature type="region of interest" description="Disordered" evidence="6">
    <location>
        <begin position="228"/>
        <end position="249"/>
    </location>
</feature>
<feature type="compositionally biased region" description="Basic and acidic residues" evidence="6">
    <location>
        <begin position="199"/>
        <end position="213"/>
    </location>
</feature>
<evidence type="ECO:0000259" key="7">
    <source>
        <dbReference type="PROSITE" id="PS50600"/>
    </source>
</evidence>
<dbReference type="SUPFAM" id="SSF54001">
    <property type="entry name" value="Cysteine proteinases"/>
    <property type="match status" value="1"/>
</dbReference>
<feature type="region of interest" description="Disordered" evidence="6">
    <location>
        <begin position="9"/>
        <end position="186"/>
    </location>
</feature>
<feature type="compositionally biased region" description="Polar residues" evidence="6">
    <location>
        <begin position="1032"/>
        <end position="1044"/>
    </location>
</feature>
<comment type="caution">
    <text evidence="8">The sequence shown here is derived from an EMBL/GenBank/DDBJ whole genome shotgun (WGS) entry which is preliminary data.</text>
</comment>
<protein>
    <submittedName>
        <fullName evidence="8">Ubiquitin-like-specific protease 2</fullName>
    </submittedName>
</protein>
<feature type="compositionally biased region" description="Low complexity" evidence="6">
    <location>
        <begin position="144"/>
        <end position="162"/>
    </location>
</feature>
<evidence type="ECO:0000256" key="2">
    <source>
        <dbReference type="ARBA" id="ARBA00022553"/>
    </source>
</evidence>
<dbReference type="PROSITE" id="PS50600">
    <property type="entry name" value="ULP_PROTEASE"/>
    <property type="match status" value="1"/>
</dbReference>
<gene>
    <name evidence="8" type="ORF">TAPDE_003320</name>
</gene>
<dbReference type="InterPro" id="IPR003653">
    <property type="entry name" value="Peptidase_C48_C"/>
</dbReference>
<dbReference type="PANTHER" id="PTHR46896">
    <property type="entry name" value="SENTRIN-SPECIFIC PROTEASE"/>
    <property type="match status" value="1"/>
</dbReference>
<feature type="region of interest" description="Disordered" evidence="6">
    <location>
        <begin position="199"/>
        <end position="218"/>
    </location>
</feature>
<dbReference type="GO" id="GO:0006508">
    <property type="term" value="P:proteolysis"/>
    <property type="evidence" value="ECO:0007669"/>
    <property type="project" value="UniProtKB-KW"/>
</dbReference>
<dbReference type="PANTHER" id="PTHR46896:SF3">
    <property type="entry name" value="FI06413P-RELATED"/>
    <property type="match status" value="1"/>
</dbReference>
<feature type="compositionally biased region" description="Basic and acidic residues" evidence="6">
    <location>
        <begin position="177"/>
        <end position="186"/>
    </location>
</feature>
<evidence type="ECO:0000313" key="9">
    <source>
        <dbReference type="Proteomes" id="UP000013776"/>
    </source>
</evidence>
<proteinExistence type="inferred from homology"/>
<evidence type="ECO:0000313" key="8">
    <source>
        <dbReference type="EMBL" id="CCG83150.1"/>
    </source>
</evidence>
<dbReference type="VEuPathDB" id="FungiDB:TAPDE_003320"/>
<evidence type="ECO:0000256" key="1">
    <source>
        <dbReference type="ARBA" id="ARBA00005234"/>
    </source>
</evidence>
<dbReference type="Gene3D" id="3.40.395.10">
    <property type="entry name" value="Adenoviral Proteinase, Chain A"/>
    <property type="match status" value="2"/>
</dbReference>
<evidence type="ECO:0000256" key="3">
    <source>
        <dbReference type="ARBA" id="ARBA00022670"/>
    </source>
</evidence>
<dbReference type="GO" id="GO:0016926">
    <property type="term" value="P:protein desumoylation"/>
    <property type="evidence" value="ECO:0007669"/>
    <property type="project" value="TreeGrafter"/>
</dbReference>
<dbReference type="GO" id="GO:0005737">
    <property type="term" value="C:cytoplasm"/>
    <property type="evidence" value="ECO:0007669"/>
    <property type="project" value="TreeGrafter"/>
</dbReference>
<organism evidence="8 9">
    <name type="scientific">Taphrina deformans (strain PYCC 5710 / ATCC 11124 / CBS 356.35 / IMI 108563 / JCM 9778 / NBRC 8474)</name>
    <name type="common">Peach leaf curl fungus</name>
    <name type="synonym">Lalaria deformans</name>
    <dbReference type="NCBI Taxonomy" id="1097556"/>
    <lineage>
        <taxon>Eukaryota</taxon>
        <taxon>Fungi</taxon>
        <taxon>Dikarya</taxon>
        <taxon>Ascomycota</taxon>
        <taxon>Taphrinomycotina</taxon>
        <taxon>Taphrinomycetes</taxon>
        <taxon>Taphrinales</taxon>
        <taxon>Taphrinaceae</taxon>
        <taxon>Taphrina</taxon>
    </lineage>
</organism>
<evidence type="ECO:0000256" key="6">
    <source>
        <dbReference type="SAM" id="MobiDB-lite"/>
    </source>
</evidence>
<dbReference type="GO" id="GO:0005634">
    <property type="term" value="C:nucleus"/>
    <property type="evidence" value="ECO:0007669"/>
    <property type="project" value="TreeGrafter"/>
</dbReference>
<dbReference type="GO" id="GO:0070139">
    <property type="term" value="F:SUMO-specific endopeptidase activity"/>
    <property type="evidence" value="ECO:0007669"/>
    <property type="project" value="TreeGrafter"/>
</dbReference>
<dbReference type="InterPro" id="IPR038765">
    <property type="entry name" value="Papain-like_cys_pep_sf"/>
</dbReference>
<dbReference type="eggNOG" id="KOG0779">
    <property type="taxonomic scope" value="Eukaryota"/>
</dbReference>
<feature type="region of interest" description="Disordered" evidence="6">
    <location>
        <begin position="810"/>
        <end position="831"/>
    </location>
</feature>
<dbReference type="STRING" id="1097556.R4XC64"/>
<keyword evidence="4" id="KW-0833">Ubl conjugation pathway</keyword>
<dbReference type="OrthoDB" id="442460at2759"/>
<feature type="compositionally biased region" description="Polar residues" evidence="6">
    <location>
        <begin position="83"/>
        <end position="92"/>
    </location>
</feature>
<feature type="region of interest" description="Disordered" evidence="6">
    <location>
        <begin position="1025"/>
        <end position="1102"/>
    </location>
</feature>
<dbReference type="InterPro" id="IPR051947">
    <property type="entry name" value="Sentrin-specific_protease"/>
</dbReference>
<feature type="compositionally biased region" description="Polar residues" evidence="6">
    <location>
        <begin position="810"/>
        <end position="823"/>
    </location>
</feature>
<evidence type="ECO:0000256" key="5">
    <source>
        <dbReference type="ARBA" id="ARBA00022801"/>
    </source>
</evidence>
<dbReference type="AlphaFoldDB" id="R4XC64"/>
<sequence>MDSFKIRFLTGSDRPIISHAPGQHKDEQETIDLSPSATGPKPTKRQKIRHESHKPARRHIKIAEDDDLPDPNPPLLTSHHNDGSNSSINATTRAIEPIEIDSDEAISDAVPSPDRRSYSGTHKTNLANSRSSDRSPASLLSTIQDNQNTATTRTTRPTRNQTAVLENDVLEYPDSDAESKKTVEDKLSTPIGGRILTDLRDSERSSRHQKTNDGLDPYVSPYFVHNEHLHSSANKRTNDETMSSEEDEPPVRRIQHMMQATQMPPRLIVVPEVFEYNFGIRGLGGATQIRSKNWAMHVSDRGFKFYDAERKLDQRSEILNDNINNWITEDSTGVIHILVNRPIAKLSSSKQIFITLEKDEGPRFIKMLQNRSASQGVYKKYTHGDKIRKNACISSYQQLVRPDMPGTFEDHGVPNVKTSSTTTSTPHLPELGIPPILESRGGQHRALADPNSPFDGETSVQVHDPAVEHTRKANPIPLPRGRDQGKVLDERHLMVDTAECKPLSVPENMETDYAAEIVHTGRITRAAEQRAVRNNKTSEPLLIYPNVKGQNSVTLYEEDLDRLEPDEFLNDSIVEFYLRYNYDNLDEQQRGSAHVFNTFFYQRLTQKRDKEANYEAVKRWTSKGKGVDLFSKKFVVIPINENLHWYLAVVVNLDKVVFGADVTRALDVSYIQADNEIELDTTINSVDSTPTEERFDTRNVLGDLAHDSPQEQISGAAHGDQESEHVKVADIENIAADDHAQGRIPESPPLEHQQERQEVLEFHDEIKPRQLQEHLSLTEKIRASEKAKQSKAQGATVLPAVVDTTALDNLSLDDSQSEPSQTIAAPSGKATKKAKAKRLLSGFSKPGKHIAEGTPAILILDSLNNAHPRVPDVIKDYLVREAQDKKQLVLNPKQFATSKADLPKQDNYSDCGLFLIQYADTLLKEPNVVTHLLERLKFNNPSAAQAHKRAFNNMFQIDRIPLRRKEMIEQLKALSIPYREQARQQDMLRKHERAVALLEKSSAASNPDNTELDHENSCSLLSTDPMKEQKKGTTPTQSQVQLPSSPTPPAAEPHTRHHIQKRIVRDSQEAAEPDSEPPAQNRLHTFASKVANEDSIDELNCL</sequence>
<accession>R4XC64</accession>
<dbReference type="Proteomes" id="UP000013776">
    <property type="component" value="Unassembled WGS sequence"/>
</dbReference>
<feature type="compositionally biased region" description="Basic residues" evidence="6">
    <location>
        <begin position="42"/>
        <end position="60"/>
    </location>
</feature>
<feature type="region of interest" description="Disordered" evidence="6">
    <location>
        <begin position="406"/>
        <end position="431"/>
    </location>
</feature>
<keyword evidence="9" id="KW-1185">Reference proteome</keyword>
<comment type="similarity">
    <text evidence="1">Belongs to the peptidase C48 family.</text>
</comment>
<name>R4XC64_TAPDE</name>
<feature type="compositionally biased region" description="Polar residues" evidence="6">
    <location>
        <begin position="118"/>
        <end position="143"/>
    </location>
</feature>
<keyword evidence="2" id="KW-0597">Phosphoprotein</keyword>
<keyword evidence="3 8" id="KW-0645">Protease</keyword>
<dbReference type="EMBL" id="CAHR02000126">
    <property type="protein sequence ID" value="CCG83150.1"/>
    <property type="molecule type" value="Genomic_DNA"/>
</dbReference>